<reference evidence="4 5" key="1">
    <citation type="submission" date="2021-02" db="EMBL/GenBank/DDBJ databases">
        <title>Plant Genome Project.</title>
        <authorList>
            <person name="Zhang R.-G."/>
        </authorList>
    </citation>
    <scope>NUCLEOTIDE SEQUENCE [LARGE SCALE GENOMIC DNA]</scope>
    <source>
        <tissue evidence="4">Leaves</tissue>
    </source>
</reference>
<dbReference type="InterPro" id="IPR007592">
    <property type="entry name" value="GEBP"/>
</dbReference>
<keyword evidence="5" id="KW-1185">Reference proteome</keyword>
<feature type="compositionally biased region" description="Polar residues" evidence="2">
    <location>
        <begin position="1"/>
        <end position="16"/>
    </location>
</feature>
<accession>A0ABQ8HYR2</accession>
<feature type="domain" description="Glabrous enhancer-binding protein-like DBD" evidence="3">
    <location>
        <begin position="125"/>
        <end position="217"/>
    </location>
</feature>
<dbReference type="PANTHER" id="PTHR31662:SF33">
    <property type="entry name" value="DNA-BINDING STOREKEEPER PROTEIN TRANSCRIPTIONAL REGULATOR-LIKE PROTEIN"/>
    <property type="match status" value="1"/>
</dbReference>
<feature type="compositionally biased region" description="Low complexity" evidence="2">
    <location>
        <begin position="47"/>
        <end position="66"/>
    </location>
</feature>
<sequence>MSNSSQPDYCSDSETPINDHETPTNQLKQPQPIINDEISTTQLKALSSSPAPVSKPSTKSPSSDHSITAPSLNSKNKKKRKIADVDGEEDCKIANVDGEEDHSEKKSNRDDGVNCLSQKLKLAPFTRIWSHKNEIKLLRYVLQYKREKQVEPRQNFNDFHDFIVKLLKIDFSRMQVKEKLRRLKDKFEKNVNKGYGSKSFSNLHDKKVFRLSRKVWKRDDDTAPVKVAVNNQSEKMNSVLIKELEFMIARNDLLKEVAMANLEALKSS</sequence>
<evidence type="ECO:0000259" key="3">
    <source>
        <dbReference type="Pfam" id="PF04504"/>
    </source>
</evidence>
<dbReference type="Proteomes" id="UP000827721">
    <property type="component" value="Unassembled WGS sequence"/>
</dbReference>
<feature type="region of interest" description="Disordered" evidence="2">
    <location>
        <begin position="1"/>
        <end position="84"/>
    </location>
</feature>
<evidence type="ECO:0000256" key="1">
    <source>
        <dbReference type="ARBA" id="ARBA00010820"/>
    </source>
</evidence>
<proteinExistence type="inferred from homology"/>
<name>A0ABQ8HYR2_9ROSI</name>
<gene>
    <name evidence="4" type="ORF">JRO89_XS06G0171800</name>
</gene>
<evidence type="ECO:0000313" key="5">
    <source>
        <dbReference type="Proteomes" id="UP000827721"/>
    </source>
</evidence>
<organism evidence="4 5">
    <name type="scientific">Xanthoceras sorbifolium</name>
    <dbReference type="NCBI Taxonomy" id="99658"/>
    <lineage>
        <taxon>Eukaryota</taxon>
        <taxon>Viridiplantae</taxon>
        <taxon>Streptophyta</taxon>
        <taxon>Embryophyta</taxon>
        <taxon>Tracheophyta</taxon>
        <taxon>Spermatophyta</taxon>
        <taxon>Magnoliopsida</taxon>
        <taxon>eudicotyledons</taxon>
        <taxon>Gunneridae</taxon>
        <taxon>Pentapetalae</taxon>
        <taxon>rosids</taxon>
        <taxon>malvids</taxon>
        <taxon>Sapindales</taxon>
        <taxon>Sapindaceae</taxon>
        <taxon>Xanthoceroideae</taxon>
        <taxon>Xanthoceras</taxon>
    </lineage>
</organism>
<feature type="compositionally biased region" description="Polar residues" evidence="2">
    <location>
        <begin position="37"/>
        <end position="46"/>
    </location>
</feature>
<dbReference type="EMBL" id="JAFEMO010000006">
    <property type="protein sequence ID" value="KAH7569490.1"/>
    <property type="molecule type" value="Genomic_DNA"/>
</dbReference>
<comment type="similarity">
    <text evidence="1">Belongs to the GeBP family.</text>
</comment>
<dbReference type="PANTHER" id="PTHR31662">
    <property type="entry name" value="BNAANNG10740D PROTEIN-RELATED"/>
    <property type="match status" value="1"/>
</dbReference>
<dbReference type="InterPro" id="IPR053932">
    <property type="entry name" value="GeBP-like_DBD"/>
</dbReference>
<dbReference type="Pfam" id="PF04504">
    <property type="entry name" value="GeBP-like_DBD"/>
    <property type="match status" value="1"/>
</dbReference>
<evidence type="ECO:0000313" key="4">
    <source>
        <dbReference type="EMBL" id="KAH7569490.1"/>
    </source>
</evidence>
<protein>
    <recommendedName>
        <fullName evidence="3">Glabrous enhancer-binding protein-like DBD domain-containing protein</fullName>
    </recommendedName>
</protein>
<comment type="caution">
    <text evidence="4">The sequence shown here is derived from an EMBL/GenBank/DDBJ whole genome shotgun (WGS) entry which is preliminary data.</text>
</comment>
<evidence type="ECO:0000256" key="2">
    <source>
        <dbReference type="SAM" id="MobiDB-lite"/>
    </source>
</evidence>